<reference evidence="1 2" key="2">
    <citation type="journal article" date="2010" name="Stand. Genomic Sci.">
        <title>Complete genome sequence of Desulfohalobium retbaense type strain (HR(100)).</title>
        <authorList>
            <person name="Spring S."/>
            <person name="Nolan M."/>
            <person name="Lapidus A."/>
            <person name="Glavina Del Rio T."/>
            <person name="Copeland A."/>
            <person name="Tice H."/>
            <person name="Cheng J.F."/>
            <person name="Lucas S."/>
            <person name="Land M."/>
            <person name="Chen F."/>
            <person name="Bruce D."/>
            <person name="Goodwin L."/>
            <person name="Pitluck S."/>
            <person name="Ivanova N."/>
            <person name="Mavromatis K."/>
            <person name="Mikhailova N."/>
            <person name="Pati A."/>
            <person name="Chen A."/>
            <person name="Palaniappan K."/>
            <person name="Hauser L."/>
            <person name="Chang Y.J."/>
            <person name="Jeffries C.D."/>
            <person name="Munk C."/>
            <person name="Kiss H."/>
            <person name="Chain P."/>
            <person name="Han C."/>
            <person name="Brettin T."/>
            <person name="Detter J.C."/>
            <person name="Schuler E."/>
            <person name="Goker M."/>
            <person name="Rohde M."/>
            <person name="Bristow J."/>
            <person name="Eisen J.A."/>
            <person name="Markowitz V."/>
            <person name="Hugenholtz P."/>
            <person name="Kyrpides N.C."/>
            <person name="Klenk H.P."/>
        </authorList>
    </citation>
    <scope>NUCLEOTIDE SEQUENCE [LARGE SCALE GENOMIC DNA]</scope>
    <source>
        <strain evidence="1 2">DSM 5692</strain>
    </source>
</reference>
<dbReference type="STRING" id="485915.Dret_1618"/>
<keyword evidence="2" id="KW-1185">Reference proteome</keyword>
<protein>
    <recommendedName>
        <fullName evidence="3">Gp157 family protein</fullName>
    </recommendedName>
</protein>
<accession>C8X3A5</accession>
<organism evidence="1 2">
    <name type="scientific">Desulfohalobium retbaense (strain ATCC 49708 / DSM 5692 / JCM 16813 / HR100)</name>
    <dbReference type="NCBI Taxonomy" id="485915"/>
    <lineage>
        <taxon>Bacteria</taxon>
        <taxon>Pseudomonadati</taxon>
        <taxon>Thermodesulfobacteriota</taxon>
        <taxon>Desulfovibrionia</taxon>
        <taxon>Desulfovibrionales</taxon>
        <taxon>Desulfohalobiaceae</taxon>
        <taxon>Desulfohalobium</taxon>
    </lineage>
</organism>
<reference evidence="2" key="1">
    <citation type="submission" date="2009-09" db="EMBL/GenBank/DDBJ databases">
        <title>The complete chromosome of Desulfohalobium retbaense DSM 5692.</title>
        <authorList>
            <consortium name="US DOE Joint Genome Institute (JGI-PGF)"/>
            <person name="Lucas S."/>
            <person name="Copeland A."/>
            <person name="Lapidus A."/>
            <person name="Glavina del Rio T."/>
            <person name="Dalin E."/>
            <person name="Tice H."/>
            <person name="Bruce D."/>
            <person name="Goodwin L."/>
            <person name="Pitluck S."/>
            <person name="Kyrpides N."/>
            <person name="Mavromatis K."/>
            <person name="Ivanova N."/>
            <person name="Mikhailova N."/>
            <person name="Munk A.C."/>
            <person name="Brettin T."/>
            <person name="Detter J.C."/>
            <person name="Han C."/>
            <person name="Tapia R."/>
            <person name="Larimer F."/>
            <person name="Land M."/>
            <person name="Hauser L."/>
            <person name="Markowitz V."/>
            <person name="Cheng J.-F."/>
            <person name="Hugenholtz P."/>
            <person name="Woyke T."/>
            <person name="Wu D."/>
            <person name="Spring S."/>
            <person name="Klenk H.-P."/>
            <person name="Eisen J.A."/>
        </authorList>
    </citation>
    <scope>NUCLEOTIDE SEQUENCE [LARGE SCALE GENOMIC DNA]</scope>
    <source>
        <strain evidence="2">DSM 5692</strain>
    </source>
</reference>
<sequence length="163" mass="18788">MTNLAAIEHEISTILTVADELDGEQQEVALDYLRDLGIQEEAKVDGISFAVRKRKNEIEWLKTEEKRIKARRQAIENRLEGFREYLRWLMEENGLQRLKGRLGSISLRNVDSVQVRSLGEVPREFVEEVVTYKARKREILNALKAGEAIPGASLHTRKVAYIR</sequence>
<evidence type="ECO:0000313" key="2">
    <source>
        <dbReference type="Proteomes" id="UP000001052"/>
    </source>
</evidence>
<dbReference type="eggNOG" id="ENOG5033DHI">
    <property type="taxonomic scope" value="Bacteria"/>
</dbReference>
<name>C8X3A5_DESRD</name>
<dbReference type="HOGENOM" id="CLU_1624481_0_0_7"/>
<dbReference type="OrthoDB" id="5471321at2"/>
<dbReference type="InterPro" id="IPR008840">
    <property type="entry name" value="Sipho_Gp157"/>
</dbReference>
<dbReference type="EMBL" id="CP001734">
    <property type="protein sequence ID" value="ACV68902.1"/>
    <property type="molecule type" value="Genomic_DNA"/>
</dbReference>
<evidence type="ECO:0000313" key="1">
    <source>
        <dbReference type="EMBL" id="ACV68902.1"/>
    </source>
</evidence>
<dbReference type="KEGG" id="drt:Dret_1618"/>
<proteinExistence type="predicted"/>
<dbReference type="Proteomes" id="UP000001052">
    <property type="component" value="Chromosome"/>
</dbReference>
<dbReference type="AlphaFoldDB" id="C8X3A5"/>
<gene>
    <name evidence="1" type="ordered locus">Dret_1618</name>
</gene>
<evidence type="ECO:0008006" key="3">
    <source>
        <dbReference type="Google" id="ProtNLM"/>
    </source>
</evidence>
<dbReference type="Pfam" id="PF05565">
    <property type="entry name" value="Sipho_Gp157"/>
    <property type="match status" value="1"/>
</dbReference>
<dbReference type="RefSeq" id="WP_015752045.1">
    <property type="nucleotide sequence ID" value="NC_013223.1"/>
</dbReference>